<feature type="compositionally biased region" description="Acidic residues" evidence="4">
    <location>
        <begin position="218"/>
        <end position="227"/>
    </location>
</feature>
<evidence type="ECO:0000313" key="6">
    <source>
        <dbReference type="Proteomes" id="UP000186601"/>
    </source>
</evidence>
<dbReference type="GO" id="GO:0003677">
    <property type="term" value="F:DNA binding"/>
    <property type="evidence" value="ECO:0007669"/>
    <property type="project" value="UniProtKB-UniRule"/>
</dbReference>
<dbReference type="STRING" id="98765.A0A2R6PNA4"/>
<dbReference type="InterPro" id="IPR015943">
    <property type="entry name" value="WD40/YVTN_repeat-like_dom_sf"/>
</dbReference>
<dbReference type="PANTHER" id="PTHR14773">
    <property type="entry name" value="WD REPEAT-CONTAINING PROTEIN 76"/>
    <property type="match status" value="1"/>
</dbReference>
<evidence type="ECO:0000256" key="2">
    <source>
        <dbReference type="ARBA" id="ARBA00022737"/>
    </source>
</evidence>
<evidence type="ECO:0000256" key="4">
    <source>
        <dbReference type="SAM" id="MobiDB-lite"/>
    </source>
</evidence>
<feature type="region of interest" description="Disordered" evidence="4">
    <location>
        <begin position="214"/>
        <end position="236"/>
    </location>
</feature>
<evidence type="ECO:0000313" key="5">
    <source>
        <dbReference type="EMBL" id="PSR94077.1"/>
    </source>
</evidence>
<dbReference type="InterPro" id="IPR036322">
    <property type="entry name" value="WD40_repeat_dom_sf"/>
</dbReference>
<dbReference type="Gene3D" id="2.130.10.10">
    <property type="entry name" value="YVTN repeat-like/Quinoprotein amine dehydrogenase"/>
    <property type="match status" value="1"/>
</dbReference>
<dbReference type="OrthoDB" id="9890280at2759"/>
<dbReference type="GO" id="GO:0006974">
    <property type="term" value="P:DNA damage response"/>
    <property type="evidence" value="ECO:0007669"/>
    <property type="project" value="UniProtKB-KW"/>
</dbReference>
<gene>
    <name evidence="5" type="ORF">PHLCEN_2v4505</name>
</gene>
<dbReference type="GO" id="GO:2000001">
    <property type="term" value="P:regulation of DNA damage checkpoint"/>
    <property type="evidence" value="ECO:0007669"/>
    <property type="project" value="TreeGrafter"/>
</dbReference>
<dbReference type="AlphaFoldDB" id="A0A2R6PNA4"/>
<dbReference type="PANTHER" id="PTHR14773:SF0">
    <property type="entry name" value="WD REPEAT-CONTAINING PROTEIN 76"/>
    <property type="match status" value="1"/>
</dbReference>
<accession>A0A2R6PNA4</accession>
<evidence type="ECO:0000256" key="3">
    <source>
        <dbReference type="RuleBase" id="RU365004"/>
    </source>
</evidence>
<protein>
    <recommendedName>
        <fullName evidence="3">DNA damage-binding protein CMR1</fullName>
    </recommendedName>
</protein>
<feature type="region of interest" description="Disordered" evidence="4">
    <location>
        <begin position="27"/>
        <end position="122"/>
    </location>
</feature>
<comment type="similarity">
    <text evidence="3">Belongs to the WD repeat DDB2/WDR76 family.</text>
</comment>
<keyword evidence="3" id="KW-0227">DNA damage</keyword>
<dbReference type="GO" id="GO:0005634">
    <property type="term" value="C:nucleus"/>
    <property type="evidence" value="ECO:0007669"/>
    <property type="project" value="TreeGrafter"/>
</dbReference>
<feature type="compositionally biased region" description="Basic and acidic residues" evidence="4">
    <location>
        <begin position="29"/>
        <end position="41"/>
    </location>
</feature>
<comment type="function">
    <text evidence="3">DNA-binding protein that binds to both single- and double-stranded DNA. Binds preferentially to UV-damaged DNA. May be involved in DNA-metabolic processes.</text>
</comment>
<proteinExistence type="inferred from homology"/>
<dbReference type="InterPro" id="IPR050853">
    <property type="entry name" value="WD_repeat_DNA-damage-binding"/>
</dbReference>
<evidence type="ECO:0000256" key="1">
    <source>
        <dbReference type="ARBA" id="ARBA00022574"/>
    </source>
</evidence>
<feature type="compositionally biased region" description="Basic and acidic residues" evidence="4">
    <location>
        <begin position="82"/>
        <end position="107"/>
    </location>
</feature>
<keyword evidence="1 3" id="KW-0853">WD repeat</keyword>
<organism evidence="5 6">
    <name type="scientific">Hermanssonia centrifuga</name>
    <dbReference type="NCBI Taxonomy" id="98765"/>
    <lineage>
        <taxon>Eukaryota</taxon>
        <taxon>Fungi</taxon>
        <taxon>Dikarya</taxon>
        <taxon>Basidiomycota</taxon>
        <taxon>Agaricomycotina</taxon>
        <taxon>Agaricomycetes</taxon>
        <taxon>Polyporales</taxon>
        <taxon>Meruliaceae</taxon>
        <taxon>Hermanssonia</taxon>
    </lineage>
</organism>
<dbReference type="SUPFAM" id="SSF50978">
    <property type="entry name" value="WD40 repeat-like"/>
    <property type="match status" value="1"/>
</dbReference>
<dbReference type="Proteomes" id="UP000186601">
    <property type="component" value="Unassembled WGS sequence"/>
</dbReference>
<dbReference type="EMBL" id="MLYV02000463">
    <property type="protein sequence ID" value="PSR94077.1"/>
    <property type="molecule type" value="Genomic_DNA"/>
</dbReference>
<name>A0A2R6PNA4_9APHY</name>
<reference evidence="5 6" key="1">
    <citation type="submission" date="2018-02" db="EMBL/GenBank/DDBJ databases">
        <title>Genome sequence of the basidiomycete white-rot fungus Phlebia centrifuga.</title>
        <authorList>
            <person name="Granchi Z."/>
            <person name="Peng M."/>
            <person name="de Vries R.P."/>
            <person name="Hilden K."/>
            <person name="Makela M.R."/>
            <person name="Grigoriev I."/>
            <person name="Riley R."/>
        </authorList>
    </citation>
    <scope>NUCLEOTIDE SEQUENCE [LARGE SCALE GENOMIC DNA]</scope>
    <source>
        <strain evidence="5 6">FBCC195</strain>
    </source>
</reference>
<keyword evidence="6" id="KW-1185">Reference proteome</keyword>
<sequence length="364" mass="41816">MSDFEQEREANIARNRALLAELDVSLVIPKKEPPIKKDKAKPVQPVKRVKREPVTPAPVRQSARLKRSAPDPAESPAKRRKREQDDEKIRRQQEQERLETEERAREAKKPRHQNLKLTELLEDTDAEDSTLLTAAFQDTMEERGVGSQTEFVFDEEQQEREVSELKKKLKGMKVIARAKVTQDRVYSAAYHPDRTKDLIFFGDKHGQLGIWDARAPSDEADNGDDEESSKRDDAESGKYWRLQLHWPATSKSSISTIKFDPIDSHSVSSSFALRAKGEISKQRPYRYSQVRTIAQFAVYPSLPECPEKYTPTRTLSYLRSTFHPTEMRCGYQTLPEGSRTSICEKTNRKRDGISSLNRRSEALV</sequence>
<comment type="caution">
    <text evidence="5">The sequence shown here is derived from an EMBL/GenBank/DDBJ whole genome shotgun (WGS) entry which is preliminary data.</text>
</comment>
<keyword evidence="3" id="KW-0238">DNA-binding</keyword>
<keyword evidence="2" id="KW-0677">Repeat</keyword>